<dbReference type="Gene3D" id="1.20.5.110">
    <property type="match status" value="1"/>
</dbReference>
<name>A0A067MYR1_BOTB1</name>
<evidence type="ECO:0000313" key="3">
    <source>
        <dbReference type="EMBL" id="KDQ16686.1"/>
    </source>
</evidence>
<dbReference type="PROSITE" id="PS50192">
    <property type="entry name" value="T_SNARE"/>
    <property type="match status" value="1"/>
</dbReference>
<evidence type="ECO:0000313" key="4">
    <source>
        <dbReference type="Proteomes" id="UP000027195"/>
    </source>
</evidence>
<feature type="domain" description="T-SNARE coiled-coil homology" evidence="2">
    <location>
        <begin position="140"/>
        <end position="202"/>
    </location>
</feature>
<dbReference type="EMBL" id="KL198026">
    <property type="protein sequence ID" value="KDQ16686.1"/>
    <property type="molecule type" value="Genomic_DNA"/>
</dbReference>
<proteinExistence type="predicted"/>
<dbReference type="AlphaFoldDB" id="A0A067MYR1"/>
<dbReference type="InParanoid" id="A0A067MYR1"/>
<gene>
    <name evidence="3" type="ORF">BOTBODRAFT_30603</name>
</gene>
<dbReference type="SUPFAM" id="SSF58038">
    <property type="entry name" value="SNARE fusion complex"/>
    <property type="match status" value="1"/>
</dbReference>
<dbReference type="InterPro" id="IPR000727">
    <property type="entry name" value="T_SNARE_dom"/>
</dbReference>
<keyword evidence="1" id="KW-1133">Transmembrane helix</keyword>
<feature type="transmembrane region" description="Helical" evidence="1">
    <location>
        <begin position="210"/>
        <end position="229"/>
    </location>
</feature>
<dbReference type="CDD" id="cd15859">
    <property type="entry name" value="SNARE_SYN8"/>
    <property type="match status" value="1"/>
</dbReference>
<evidence type="ECO:0000256" key="1">
    <source>
        <dbReference type="SAM" id="Phobius"/>
    </source>
</evidence>
<dbReference type="STRING" id="930990.A0A067MYR1"/>
<keyword evidence="4" id="KW-1185">Reference proteome</keyword>
<dbReference type="Proteomes" id="UP000027195">
    <property type="component" value="Unassembled WGS sequence"/>
</dbReference>
<organism evidence="3 4">
    <name type="scientific">Botryobasidium botryosum (strain FD-172 SS1)</name>
    <dbReference type="NCBI Taxonomy" id="930990"/>
    <lineage>
        <taxon>Eukaryota</taxon>
        <taxon>Fungi</taxon>
        <taxon>Dikarya</taxon>
        <taxon>Basidiomycota</taxon>
        <taxon>Agaricomycotina</taxon>
        <taxon>Agaricomycetes</taxon>
        <taxon>Cantharellales</taxon>
        <taxon>Botryobasidiaceae</taxon>
        <taxon>Botryobasidium</taxon>
    </lineage>
</organism>
<reference evidence="4" key="1">
    <citation type="journal article" date="2014" name="Proc. Natl. Acad. Sci. U.S.A.">
        <title>Extensive sampling of basidiomycete genomes demonstrates inadequacy of the white-rot/brown-rot paradigm for wood decay fungi.</title>
        <authorList>
            <person name="Riley R."/>
            <person name="Salamov A.A."/>
            <person name="Brown D.W."/>
            <person name="Nagy L.G."/>
            <person name="Floudas D."/>
            <person name="Held B.W."/>
            <person name="Levasseur A."/>
            <person name="Lombard V."/>
            <person name="Morin E."/>
            <person name="Otillar R."/>
            <person name="Lindquist E.A."/>
            <person name="Sun H."/>
            <person name="LaButti K.M."/>
            <person name="Schmutz J."/>
            <person name="Jabbour D."/>
            <person name="Luo H."/>
            <person name="Baker S.E."/>
            <person name="Pisabarro A.G."/>
            <person name="Walton J.D."/>
            <person name="Blanchette R.A."/>
            <person name="Henrissat B."/>
            <person name="Martin F."/>
            <person name="Cullen D."/>
            <person name="Hibbett D.S."/>
            <person name="Grigoriev I.V."/>
        </authorList>
    </citation>
    <scope>NUCLEOTIDE SEQUENCE [LARGE SCALE GENOMIC DNA]</scope>
    <source>
        <strain evidence="4">FD-172 SS1</strain>
    </source>
</reference>
<dbReference type="OrthoDB" id="244190at2759"/>
<dbReference type="FunCoup" id="A0A067MYR1">
    <property type="interactions" value="14"/>
</dbReference>
<keyword evidence="1" id="KW-0812">Transmembrane</keyword>
<accession>A0A067MYR1</accession>
<sequence length="231" mass="25607">MPAPRLSSLSTQTLTLVLERQRLRTLGQTPPTSQLSQIERNLATLRSGILAREDADQAADVRPLREQWERMKRMLGSDGESLESLPPPSAPPVLSPIPTHPISMPLLPLSGGDRVDVPYSDEPPPSPPMEDPADMLQTQRQMMDDQDTHLDMLSQSINRQRDISEQMGSELQVHHGLLEDLEEGLDRTATRMSGASRRLDRVARGARDNLSTVTIGALIAILLMLIIIFKT</sequence>
<keyword evidence="1" id="KW-0472">Membrane</keyword>
<evidence type="ECO:0000259" key="2">
    <source>
        <dbReference type="PROSITE" id="PS50192"/>
    </source>
</evidence>
<protein>
    <recommendedName>
        <fullName evidence="2">t-SNARE coiled-coil homology domain-containing protein</fullName>
    </recommendedName>
</protein>
<dbReference type="HOGENOM" id="CLU_053570_1_0_1"/>
<dbReference type="SMART" id="SM00397">
    <property type="entry name" value="t_SNARE"/>
    <property type="match status" value="1"/>
</dbReference>